<evidence type="ECO:0000313" key="6">
    <source>
        <dbReference type="Proteomes" id="UP000266177"/>
    </source>
</evidence>
<evidence type="ECO:0000313" key="5">
    <source>
        <dbReference type="EMBL" id="RJG24867.1"/>
    </source>
</evidence>
<dbReference type="Pfam" id="PF00460">
    <property type="entry name" value="Flg_bb_rod"/>
    <property type="match status" value="1"/>
</dbReference>
<keyword evidence="5" id="KW-0969">Cilium</keyword>
<dbReference type="SUPFAM" id="SSF117143">
    <property type="entry name" value="Flagellar hook protein flgE"/>
    <property type="match status" value="1"/>
</dbReference>
<dbReference type="Pfam" id="PF22692">
    <property type="entry name" value="LlgE_F_G_D1"/>
    <property type="match status" value="1"/>
</dbReference>
<evidence type="ECO:0000259" key="4">
    <source>
        <dbReference type="Pfam" id="PF22692"/>
    </source>
</evidence>
<comment type="similarity">
    <text evidence="1">Belongs to the flagella basal body rod proteins family.</text>
</comment>
<comment type="caution">
    <text evidence="5">The sequence shown here is derived from an EMBL/GenBank/DDBJ whole genome shotgun (WGS) entry which is preliminary data.</text>
</comment>
<dbReference type="AlphaFoldDB" id="A0A3A3GPA3"/>
<keyword evidence="5" id="KW-0282">Flagellum</keyword>
<dbReference type="InterPro" id="IPR053967">
    <property type="entry name" value="LlgE_F_G-like_D1"/>
</dbReference>
<sequence>MIRGLYTAASGLVTQQRRHDTVTNNVANLQTPGYKAVNEVSRSFPEMLLTFRGSDPAQGQTIGRLNTGIFAEESRLIFMQGDLLETSQPGDFALLSDIQVPGVTFDATGKGQDANGNPVFQPEAFFTVQAGDEIMYTRDGRFHVNSQNELVTSDGSLVLNRNNAPIVLENEQALEFIQVNGEGQLFDIRNRTAIAGGDLLISRIDNPNDLLRAGNGRFRLQEGAAQSTPVAAGDAVEIRQGVLERSNVDTAQSMVDMMTAYRAYEANQKVVQFYDRTLDKTVNEVGRV</sequence>
<feature type="domain" description="Flagellar basal body rod protein N-terminal" evidence="2">
    <location>
        <begin position="5"/>
        <end position="35"/>
    </location>
</feature>
<proteinExistence type="inferred from homology"/>
<dbReference type="Pfam" id="PF06429">
    <property type="entry name" value="Flg_bbr_C"/>
    <property type="match status" value="1"/>
</dbReference>
<dbReference type="OrthoDB" id="9800375at2"/>
<dbReference type="GO" id="GO:0009288">
    <property type="term" value="C:bacterial-type flagellum"/>
    <property type="evidence" value="ECO:0007669"/>
    <property type="project" value="TreeGrafter"/>
</dbReference>
<keyword evidence="5" id="KW-0966">Cell projection</keyword>
<dbReference type="InterPro" id="IPR001444">
    <property type="entry name" value="Flag_bb_rod_N"/>
</dbReference>
<dbReference type="PANTHER" id="PTHR30435">
    <property type="entry name" value="FLAGELLAR PROTEIN"/>
    <property type="match status" value="1"/>
</dbReference>
<reference evidence="5 6" key="1">
    <citation type="submission" date="2018-09" db="EMBL/GenBank/DDBJ databases">
        <title>Paenibacillus SK2017-BO5.</title>
        <authorList>
            <person name="Piskunova J.V."/>
            <person name="Dubiley S.A."/>
            <person name="Severinov K.V."/>
        </authorList>
    </citation>
    <scope>NUCLEOTIDE SEQUENCE [LARGE SCALE GENOMIC DNA]</scope>
    <source>
        <strain evidence="5 6">BO5</strain>
    </source>
</reference>
<accession>A0A3A3GPA3</accession>
<dbReference type="EMBL" id="QYZD01000005">
    <property type="protein sequence ID" value="RJG24867.1"/>
    <property type="molecule type" value="Genomic_DNA"/>
</dbReference>
<evidence type="ECO:0000259" key="3">
    <source>
        <dbReference type="Pfam" id="PF06429"/>
    </source>
</evidence>
<dbReference type="InterPro" id="IPR037925">
    <property type="entry name" value="FlgE/F/G-like"/>
</dbReference>
<feature type="domain" description="Flagellar hook protein FlgE/F/G-like D1" evidence="4">
    <location>
        <begin position="123"/>
        <end position="184"/>
    </location>
</feature>
<dbReference type="Proteomes" id="UP000266177">
    <property type="component" value="Unassembled WGS sequence"/>
</dbReference>
<name>A0A3A3GPA3_PANTH</name>
<protein>
    <submittedName>
        <fullName evidence="5">Flagellar hook-basal body protein</fullName>
    </submittedName>
</protein>
<dbReference type="InterPro" id="IPR010930">
    <property type="entry name" value="Flg_bb/hook_C_dom"/>
</dbReference>
<organism evidence="5 6">
    <name type="scientific">Paenibacillus thiaminolyticus</name>
    <name type="common">Bacillus thiaminolyticus</name>
    <dbReference type="NCBI Taxonomy" id="49283"/>
    <lineage>
        <taxon>Bacteria</taxon>
        <taxon>Bacillati</taxon>
        <taxon>Bacillota</taxon>
        <taxon>Bacilli</taxon>
        <taxon>Bacillales</taxon>
        <taxon>Paenibacillaceae</taxon>
        <taxon>Paenibacillus</taxon>
    </lineage>
</organism>
<dbReference type="RefSeq" id="WP_119792637.1">
    <property type="nucleotide sequence ID" value="NZ_QYZD01000005.1"/>
</dbReference>
<evidence type="ECO:0000256" key="1">
    <source>
        <dbReference type="ARBA" id="ARBA00009677"/>
    </source>
</evidence>
<dbReference type="GO" id="GO:0071978">
    <property type="term" value="P:bacterial-type flagellum-dependent swarming motility"/>
    <property type="evidence" value="ECO:0007669"/>
    <property type="project" value="TreeGrafter"/>
</dbReference>
<gene>
    <name evidence="5" type="ORF">DQX05_08465</name>
</gene>
<dbReference type="PANTHER" id="PTHR30435:SF19">
    <property type="entry name" value="FLAGELLAR BASAL-BODY ROD PROTEIN FLGG"/>
    <property type="match status" value="1"/>
</dbReference>
<evidence type="ECO:0000259" key="2">
    <source>
        <dbReference type="Pfam" id="PF00460"/>
    </source>
</evidence>
<feature type="domain" description="Flagellar basal-body/hook protein C-terminal" evidence="3">
    <location>
        <begin position="239"/>
        <end position="283"/>
    </location>
</feature>